<keyword evidence="7" id="KW-1185">Reference proteome</keyword>
<dbReference type="EMBL" id="CP073910">
    <property type="protein sequence ID" value="QUT05848.1"/>
    <property type="molecule type" value="Genomic_DNA"/>
</dbReference>
<comment type="function">
    <text evidence="3">Flagellin is the subunit protein which polymerizes to form the filaments of bacterial flagella.</text>
</comment>
<dbReference type="InterPro" id="IPR001029">
    <property type="entry name" value="Flagellin_N"/>
</dbReference>
<reference evidence="6" key="1">
    <citation type="submission" date="2021-04" db="EMBL/GenBank/DDBJ databases">
        <title>Isolation of p-tert-butylphenol degrading bacteria Sphingobium phenoxybenzoativorans Tas13 from active sludge.</title>
        <authorList>
            <person name="Li Y."/>
        </authorList>
    </citation>
    <scope>NUCLEOTIDE SEQUENCE</scope>
    <source>
        <strain evidence="6">Tas13</strain>
    </source>
</reference>
<feature type="domain" description="Flagellin N-terminal" evidence="4">
    <location>
        <begin position="20"/>
        <end position="139"/>
    </location>
</feature>
<dbReference type="PANTHER" id="PTHR42792:SF1">
    <property type="entry name" value="FLAGELLAR HOOK-ASSOCIATED PROTEIN 3"/>
    <property type="match status" value="1"/>
</dbReference>
<protein>
    <recommendedName>
        <fullName evidence="3">Flagellin</fullName>
    </recommendedName>
</protein>
<evidence type="ECO:0000259" key="4">
    <source>
        <dbReference type="Pfam" id="PF00669"/>
    </source>
</evidence>
<feature type="domain" description="Flagellin C-terminal" evidence="5">
    <location>
        <begin position="201"/>
        <end position="279"/>
    </location>
</feature>
<dbReference type="Gene3D" id="1.20.1330.10">
    <property type="entry name" value="f41 fragment of flagellin, N-terminal domain"/>
    <property type="match status" value="1"/>
</dbReference>
<dbReference type="Pfam" id="PF00700">
    <property type="entry name" value="Flagellin_C"/>
    <property type="match status" value="1"/>
</dbReference>
<name>A0A975Q1X6_9SPHN</name>
<dbReference type="InterPro" id="IPR001492">
    <property type="entry name" value="Flagellin"/>
</dbReference>
<comment type="subcellular location">
    <subcellularLocation>
        <location evidence="3">Secreted</location>
    </subcellularLocation>
    <subcellularLocation>
        <location evidence="3">Bacterial flagellum</location>
    </subcellularLocation>
</comment>
<evidence type="ECO:0000313" key="6">
    <source>
        <dbReference type="EMBL" id="QUT05848.1"/>
    </source>
</evidence>
<evidence type="ECO:0000256" key="2">
    <source>
        <dbReference type="ARBA" id="ARBA00023143"/>
    </source>
</evidence>
<dbReference type="PANTHER" id="PTHR42792">
    <property type="entry name" value="FLAGELLIN"/>
    <property type="match status" value="1"/>
</dbReference>
<accession>A0A975Q1X6</accession>
<evidence type="ECO:0000313" key="7">
    <source>
        <dbReference type="Proteomes" id="UP000681425"/>
    </source>
</evidence>
<evidence type="ECO:0000256" key="1">
    <source>
        <dbReference type="ARBA" id="ARBA00005709"/>
    </source>
</evidence>
<keyword evidence="3" id="KW-0964">Secreted</keyword>
<gene>
    <name evidence="6" type="ORF">KFK14_23430</name>
</gene>
<keyword evidence="6" id="KW-0969">Cilium</keyword>
<dbReference type="Pfam" id="PF00669">
    <property type="entry name" value="Flagellin_N"/>
    <property type="match status" value="1"/>
</dbReference>
<keyword evidence="6" id="KW-0966">Cell projection</keyword>
<dbReference type="InterPro" id="IPR046358">
    <property type="entry name" value="Flagellin_C"/>
</dbReference>
<evidence type="ECO:0000256" key="3">
    <source>
        <dbReference type="RuleBase" id="RU362073"/>
    </source>
</evidence>
<dbReference type="GO" id="GO:0005198">
    <property type="term" value="F:structural molecule activity"/>
    <property type="evidence" value="ECO:0007669"/>
    <property type="project" value="UniProtKB-UniRule"/>
</dbReference>
<keyword evidence="6" id="KW-0282">Flagellum</keyword>
<keyword evidence="2 3" id="KW-0975">Bacterial flagellum</keyword>
<dbReference type="OrthoDB" id="7389561at2"/>
<sequence length="281" mass="30255">MVAITQQSMLDEIRRQQLLARSISSDQAAISSGKKLITPSQDPRAWVQVSQVAQAQAQQAAWTANVKYAQTRSDKAESNLDEINNLMARARELYIAASTSTLDEAGKASTVTSLEGLRKSINDLLTEKDYQGLPVFDDTTSVAVPVGRGLDVETVGTRQAVSEGINVGGTPMSIDDIMGAAIAAVQAGTATSSDDGLTGLNIAIDHIIGQQSLQGVRSERLEQVTDRLKNVDLNLTERRGNLEDTDLTETITKLQNKLLTLEAAQAAFARINRQSLFDLIS</sequence>
<dbReference type="GO" id="GO:0009288">
    <property type="term" value="C:bacterial-type flagellum"/>
    <property type="evidence" value="ECO:0007669"/>
    <property type="project" value="UniProtKB-SubCell"/>
</dbReference>
<dbReference type="RefSeq" id="WP_070156365.1">
    <property type="nucleotide sequence ID" value="NZ_CP073910.1"/>
</dbReference>
<dbReference type="GO" id="GO:0005576">
    <property type="term" value="C:extracellular region"/>
    <property type="evidence" value="ECO:0007669"/>
    <property type="project" value="UniProtKB-SubCell"/>
</dbReference>
<dbReference type="SUPFAM" id="SSF64518">
    <property type="entry name" value="Phase 1 flagellin"/>
    <property type="match status" value="1"/>
</dbReference>
<dbReference type="KEGG" id="spph:KFK14_23430"/>
<dbReference type="Proteomes" id="UP000681425">
    <property type="component" value="Chromosome"/>
</dbReference>
<proteinExistence type="inferred from homology"/>
<organism evidence="6 7">
    <name type="scientific">Sphingobium phenoxybenzoativorans</name>
    <dbReference type="NCBI Taxonomy" id="1592790"/>
    <lineage>
        <taxon>Bacteria</taxon>
        <taxon>Pseudomonadati</taxon>
        <taxon>Pseudomonadota</taxon>
        <taxon>Alphaproteobacteria</taxon>
        <taxon>Sphingomonadales</taxon>
        <taxon>Sphingomonadaceae</taxon>
        <taxon>Sphingobium</taxon>
    </lineage>
</organism>
<evidence type="ECO:0000259" key="5">
    <source>
        <dbReference type="Pfam" id="PF00700"/>
    </source>
</evidence>
<dbReference type="AlphaFoldDB" id="A0A975Q1X6"/>
<comment type="similarity">
    <text evidence="1 3">Belongs to the bacterial flagellin family.</text>
</comment>